<dbReference type="RefSeq" id="WP_160896916.1">
    <property type="nucleotide sequence ID" value="NZ_WUMU01000035.1"/>
</dbReference>
<dbReference type="Pfam" id="PF00149">
    <property type="entry name" value="Metallophos"/>
    <property type="match status" value="1"/>
</dbReference>
<comment type="caution">
    <text evidence="2">The sequence shown here is derived from an EMBL/GenBank/DDBJ whole genome shotgun (WGS) entry which is preliminary data.</text>
</comment>
<dbReference type="InterPro" id="IPR029052">
    <property type="entry name" value="Metallo-depent_PP-like"/>
</dbReference>
<reference evidence="2 3" key="1">
    <citation type="submission" date="2019-12" db="EMBL/GenBank/DDBJ databases">
        <authorList>
            <person name="Li M."/>
        </authorList>
    </citation>
    <scope>NUCLEOTIDE SEQUENCE [LARGE SCALE GENOMIC DNA]</scope>
    <source>
        <strain evidence="2 3">GBMRC 2024</strain>
    </source>
</reference>
<dbReference type="EMBL" id="WUMU01000035">
    <property type="protein sequence ID" value="MXN20796.1"/>
    <property type="molecule type" value="Genomic_DNA"/>
</dbReference>
<dbReference type="GO" id="GO:0005737">
    <property type="term" value="C:cytoplasm"/>
    <property type="evidence" value="ECO:0007669"/>
    <property type="project" value="TreeGrafter"/>
</dbReference>
<dbReference type="GO" id="GO:0016791">
    <property type="term" value="F:phosphatase activity"/>
    <property type="evidence" value="ECO:0007669"/>
    <property type="project" value="TreeGrafter"/>
</dbReference>
<protein>
    <submittedName>
        <fullName evidence="2">Serine/threonine protein phosphatase</fullName>
    </submittedName>
</protein>
<dbReference type="InterPro" id="IPR050126">
    <property type="entry name" value="Ap4A_hydrolase"/>
</dbReference>
<evidence type="ECO:0000313" key="3">
    <source>
        <dbReference type="Proteomes" id="UP000477911"/>
    </source>
</evidence>
<evidence type="ECO:0000259" key="1">
    <source>
        <dbReference type="Pfam" id="PF00149"/>
    </source>
</evidence>
<evidence type="ECO:0000313" key="2">
    <source>
        <dbReference type="EMBL" id="MXN20796.1"/>
    </source>
</evidence>
<dbReference type="PANTHER" id="PTHR42850">
    <property type="entry name" value="METALLOPHOSPHOESTERASE"/>
    <property type="match status" value="1"/>
</dbReference>
<dbReference type="Proteomes" id="UP000477911">
    <property type="component" value="Unassembled WGS sequence"/>
</dbReference>
<dbReference type="PANTHER" id="PTHR42850:SF4">
    <property type="entry name" value="ZINC-DEPENDENT ENDOPOLYPHOSPHATASE"/>
    <property type="match status" value="1"/>
</dbReference>
<feature type="domain" description="Calcineurin-like phosphoesterase" evidence="1">
    <location>
        <begin position="23"/>
        <end position="211"/>
    </location>
</feature>
<keyword evidence="3" id="KW-1185">Reference proteome</keyword>
<dbReference type="AlphaFoldDB" id="A0A6L7GBV1"/>
<organism evidence="2 3">
    <name type="scientific">Pseudooceanicola albus</name>
    <dbReference type="NCBI Taxonomy" id="2692189"/>
    <lineage>
        <taxon>Bacteria</taxon>
        <taxon>Pseudomonadati</taxon>
        <taxon>Pseudomonadota</taxon>
        <taxon>Alphaproteobacteria</taxon>
        <taxon>Rhodobacterales</taxon>
        <taxon>Paracoccaceae</taxon>
        <taxon>Pseudooceanicola</taxon>
    </lineage>
</organism>
<name>A0A6L7GBV1_9RHOB</name>
<sequence>MIFFKRRRAPKPTFSAALAPSEPFFAVGDIHGRDDLLDRLLTRMAATAPEARQVFVGDYIDRGEQSAAVLQRLHAAERASEGRLLCLMGNHEEMLLRFLKDPAAEGPRWMRYGGLQTLASLSVSPPALSASQTEWETARDRLQDALGEPLLDWVRTLPRSWQSGNVAVVHAGAAPDRAIGDQDDTTLLWGTPDFEATPRTDGIWVIHGHTIVDLPYMRRGRIGVDTGAYATGRLTAALLRPGLPEPEFLQA</sequence>
<dbReference type="SUPFAM" id="SSF56300">
    <property type="entry name" value="Metallo-dependent phosphatases"/>
    <property type="match status" value="1"/>
</dbReference>
<dbReference type="GO" id="GO:0008803">
    <property type="term" value="F:bis(5'-nucleosyl)-tetraphosphatase (symmetrical) activity"/>
    <property type="evidence" value="ECO:0007669"/>
    <property type="project" value="TreeGrafter"/>
</dbReference>
<dbReference type="InterPro" id="IPR004843">
    <property type="entry name" value="Calcineurin-like_PHP"/>
</dbReference>
<proteinExistence type="predicted"/>
<gene>
    <name evidence="2" type="ORF">GR170_23455</name>
</gene>
<dbReference type="Gene3D" id="3.60.21.10">
    <property type="match status" value="1"/>
</dbReference>
<accession>A0A6L7GBV1</accession>
<dbReference type="GO" id="GO:0110154">
    <property type="term" value="P:RNA decapping"/>
    <property type="evidence" value="ECO:0007669"/>
    <property type="project" value="TreeGrafter"/>
</dbReference>